<organism evidence="1 2">
    <name type="scientific">Cytospora schulzeri</name>
    <dbReference type="NCBI Taxonomy" id="448051"/>
    <lineage>
        <taxon>Eukaryota</taxon>
        <taxon>Fungi</taxon>
        <taxon>Dikarya</taxon>
        <taxon>Ascomycota</taxon>
        <taxon>Pezizomycotina</taxon>
        <taxon>Sordariomycetes</taxon>
        <taxon>Sordariomycetidae</taxon>
        <taxon>Diaporthales</taxon>
        <taxon>Cytosporaceae</taxon>
        <taxon>Cytospora</taxon>
    </lineage>
</organism>
<reference evidence="1 2" key="1">
    <citation type="submission" date="2015-09" db="EMBL/GenBank/DDBJ databases">
        <title>Host preference determinants of Valsa canker pathogens revealed by comparative genomics.</title>
        <authorList>
            <person name="Yin Z."/>
            <person name="Huang L."/>
        </authorList>
    </citation>
    <scope>NUCLEOTIDE SEQUENCE [LARGE SCALE GENOMIC DNA]</scope>
    <source>
        <strain evidence="1 2">03-1</strain>
    </source>
</reference>
<dbReference type="Proteomes" id="UP000283895">
    <property type="component" value="Unassembled WGS sequence"/>
</dbReference>
<accession>A0A423VVQ3</accession>
<comment type="caution">
    <text evidence="1">The sequence shown here is derived from an EMBL/GenBank/DDBJ whole genome shotgun (WGS) entry which is preliminary data.</text>
</comment>
<evidence type="ECO:0000313" key="1">
    <source>
        <dbReference type="EMBL" id="ROV95175.1"/>
    </source>
</evidence>
<keyword evidence="2" id="KW-1185">Reference proteome</keyword>
<gene>
    <name evidence="1" type="ORF">VMCG_08537</name>
</gene>
<proteinExistence type="predicted"/>
<protein>
    <submittedName>
        <fullName evidence="1">Uncharacterized protein</fullName>
    </submittedName>
</protein>
<dbReference type="AlphaFoldDB" id="A0A423VVQ3"/>
<dbReference type="EMBL" id="LKEA01000037">
    <property type="protein sequence ID" value="ROV95175.1"/>
    <property type="molecule type" value="Genomic_DNA"/>
</dbReference>
<evidence type="ECO:0000313" key="2">
    <source>
        <dbReference type="Proteomes" id="UP000283895"/>
    </source>
</evidence>
<sequence length="73" mass="7943">MPSQAEQFDVGYEGIDADTVYIQRSEAQVDIAAAFVRTCKIRLVMGQNRASNICLKESIEGLNACYVGTNTPA</sequence>
<name>A0A423VVQ3_9PEZI</name>